<dbReference type="Gene3D" id="3.40.1580.10">
    <property type="entry name" value="SMI1/KNR4-like"/>
    <property type="match status" value="1"/>
</dbReference>
<proteinExistence type="predicted"/>
<dbReference type="EMBL" id="JUIV01000011">
    <property type="protein sequence ID" value="RYJ38031.1"/>
    <property type="molecule type" value="Genomic_DNA"/>
</dbReference>
<dbReference type="RefSeq" id="WP_129747823.1">
    <property type="nucleotide sequence ID" value="NZ_JUIV01000011.1"/>
</dbReference>
<dbReference type="Pfam" id="PF09346">
    <property type="entry name" value="SMI1_KNR4"/>
    <property type="match status" value="1"/>
</dbReference>
<protein>
    <submittedName>
        <fullName evidence="2">SMI1_KNR4 domain containing protein</fullName>
    </submittedName>
</protein>
<dbReference type="SUPFAM" id="SSF160631">
    <property type="entry name" value="SMI1/KNR4-like"/>
    <property type="match status" value="1"/>
</dbReference>
<comment type="caution">
    <text evidence="2">The sequence shown here is derived from an EMBL/GenBank/DDBJ whole genome shotgun (WGS) entry which is preliminary data.</text>
</comment>
<sequence>MKLILEESEQKLTIKEISEFEKLFNCSLPNSFKEFYLLNNGGHYTEENQNRFILGGFNSIKYGDLPIEKLYTDLIEDFNKLSQMIPFAYDYGGNCFLLSLKKEDYNSIFLWLMDEKELVFVSRSFDLFISDLKNDCKG</sequence>
<evidence type="ECO:0000313" key="3">
    <source>
        <dbReference type="Proteomes" id="UP000290433"/>
    </source>
</evidence>
<dbReference type="InterPro" id="IPR037883">
    <property type="entry name" value="Knr4/Smi1-like_sf"/>
</dbReference>
<evidence type="ECO:0000259" key="1">
    <source>
        <dbReference type="SMART" id="SM00860"/>
    </source>
</evidence>
<feature type="domain" description="Knr4/Smi1-like" evidence="1">
    <location>
        <begin position="11"/>
        <end position="131"/>
    </location>
</feature>
<dbReference type="SMART" id="SM00860">
    <property type="entry name" value="SMI1_KNR4"/>
    <property type="match status" value="1"/>
</dbReference>
<gene>
    <name evidence="2" type="ORF">NU08_2934</name>
</gene>
<dbReference type="Proteomes" id="UP000290433">
    <property type="component" value="Unassembled WGS sequence"/>
</dbReference>
<dbReference type="AlphaFoldDB" id="A0A444VWS3"/>
<organism evidence="2 3">
    <name type="scientific">Flavobacterium anhuiense</name>
    <dbReference type="NCBI Taxonomy" id="459526"/>
    <lineage>
        <taxon>Bacteria</taxon>
        <taxon>Pseudomonadati</taxon>
        <taxon>Bacteroidota</taxon>
        <taxon>Flavobacteriia</taxon>
        <taxon>Flavobacteriales</taxon>
        <taxon>Flavobacteriaceae</taxon>
        <taxon>Flavobacterium</taxon>
    </lineage>
</organism>
<reference evidence="2 3" key="1">
    <citation type="submission" date="2014-12" db="EMBL/GenBank/DDBJ databases">
        <title>Genome sequence of Flavobacterium anhuiense RCM74.</title>
        <authorList>
            <person name="Kim J.F."/>
            <person name="Song J.Y."/>
            <person name="Kwak M.-J."/>
            <person name="Lee S.-W."/>
        </authorList>
    </citation>
    <scope>NUCLEOTIDE SEQUENCE [LARGE SCALE GENOMIC DNA]</scope>
    <source>
        <strain evidence="2 3">RCM74</strain>
    </source>
</reference>
<evidence type="ECO:0000313" key="2">
    <source>
        <dbReference type="EMBL" id="RYJ38031.1"/>
    </source>
</evidence>
<accession>A0A444VWS3</accession>
<dbReference type="InterPro" id="IPR018958">
    <property type="entry name" value="Knr4/Smi1-like_dom"/>
</dbReference>
<dbReference type="OrthoDB" id="6637351at2"/>
<name>A0A444VWS3_9FLAO</name>